<feature type="transmembrane region" description="Helical" evidence="11">
    <location>
        <begin position="12"/>
        <end position="35"/>
    </location>
</feature>
<feature type="transmembrane region" description="Helical" evidence="11">
    <location>
        <begin position="156"/>
        <end position="183"/>
    </location>
</feature>
<dbReference type="PRINTS" id="PR00344">
    <property type="entry name" value="BCTRLSENSOR"/>
</dbReference>
<dbReference type="PROSITE" id="PS50109">
    <property type="entry name" value="HIS_KIN"/>
    <property type="match status" value="1"/>
</dbReference>
<evidence type="ECO:0000256" key="2">
    <source>
        <dbReference type="ARBA" id="ARBA00004141"/>
    </source>
</evidence>
<keyword evidence="6 11" id="KW-0812">Transmembrane</keyword>
<gene>
    <name evidence="14" type="ORF">B5J99_08080</name>
</gene>
<dbReference type="InterPro" id="IPR003660">
    <property type="entry name" value="HAMP_dom"/>
</dbReference>
<evidence type="ECO:0000256" key="11">
    <source>
        <dbReference type="SAM" id="Phobius"/>
    </source>
</evidence>
<dbReference type="GO" id="GO:0016301">
    <property type="term" value="F:kinase activity"/>
    <property type="evidence" value="ECO:0007669"/>
    <property type="project" value="UniProtKB-KW"/>
</dbReference>
<dbReference type="PANTHER" id="PTHR45436:SF15">
    <property type="entry name" value="SENSOR HISTIDINE KINASE CUSS"/>
    <property type="match status" value="1"/>
</dbReference>
<dbReference type="SUPFAM" id="SSF47384">
    <property type="entry name" value="Homodimeric domain of signal transducing histidine kinase"/>
    <property type="match status" value="1"/>
</dbReference>
<keyword evidence="7 14" id="KW-0418">Kinase</keyword>
<dbReference type="Gene3D" id="1.10.287.130">
    <property type="match status" value="1"/>
</dbReference>
<evidence type="ECO:0000256" key="3">
    <source>
        <dbReference type="ARBA" id="ARBA00012438"/>
    </source>
</evidence>
<dbReference type="EC" id="2.7.13.3" evidence="3"/>
<dbReference type="EMBL" id="CP020083">
    <property type="protein sequence ID" value="ASR51422.1"/>
    <property type="molecule type" value="Genomic_DNA"/>
</dbReference>
<evidence type="ECO:0000256" key="6">
    <source>
        <dbReference type="ARBA" id="ARBA00022692"/>
    </source>
</evidence>
<evidence type="ECO:0000259" key="12">
    <source>
        <dbReference type="PROSITE" id="PS50109"/>
    </source>
</evidence>
<evidence type="ECO:0000259" key="13">
    <source>
        <dbReference type="PROSITE" id="PS50885"/>
    </source>
</evidence>
<evidence type="ECO:0000256" key="1">
    <source>
        <dbReference type="ARBA" id="ARBA00000085"/>
    </source>
</evidence>
<comment type="catalytic activity">
    <reaction evidence="1">
        <text>ATP + protein L-histidine = ADP + protein N-phospho-L-histidine.</text>
        <dbReference type="EC" id="2.7.13.3"/>
    </reaction>
</comment>
<feature type="domain" description="HAMP" evidence="13">
    <location>
        <begin position="184"/>
        <end position="237"/>
    </location>
</feature>
<dbReference type="SMART" id="SM00387">
    <property type="entry name" value="HATPase_c"/>
    <property type="match status" value="1"/>
</dbReference>
<dbReference type="SUPFAM" id="SSF55874">
    <property type="entry name" value="ATPase domain of HSP90 chaperone/DNA topoisomerase II/histidine kinase"/>
    <property type="match status" value="1"/>
</dbReference>
<sequence length="451" mass="49368">MTRPSSLRHPLIIYPLAVNFAILTISFAIIIAIAIRFDSGGPYTDEQIIPVIARAIERDENGQLTVEMTPELAQLRAETPQLWFLAEDDTGRSVSFGPVPRHYDSLIGRLSDLSFAQLRDRNPPYKLAAVVRRQTTDIGVLTILGHGALSDLNLTVILASNVIVLPIFVVLALTSLLVTPWIVRRSLAGVHRIAREAEAIDAHARGRSLSEDEAPREVAPLVSAFNAALRRLDEDHERQRRFLGLAAHELRTPVAVLRSKVESSENSETRSLAGDIQRLATLAEQLLDLQRMENDERCDRIDIAALIRNTVADLAPLMIARGKTVAVEVAANQPVLGDPAAIERVVMNLVQNAAQHGGQHIIVRVRDVGFEVEDDGPGIPPDERERIFEPFYRLRPSAAGSGLGLSLVKEVIARHDGRVDILDAPGGGAIVRVELRGRHSGQDSPEAKGRA</sequence>
<dbReference type="Gene3D" id="3.30.565.10">
    <property type="entry name" value="Histidine kinase-like ATPase, C-terminal domain"/>
    <property type="match status" value="1"/>
</dbReference>
<keyword evidence="15" id="KW-1185">Reference proteome</keyword>
<dbReference type="InterPro" id="IPR050428">
    <property type="entry name" value="TCS_sensor_his_kinase"/>
</dbReference>
<keyword evidence="9" id="KW-0902">Two-component regulatory system</keyword>
<dbReference type="Pfam" id="PF02518">
    <property type="entry name" value="HATPase_c"/>
    <property type="match status" value="1"/>
</dbReference>
<dbReference type="CDD" id="cd00082">
    <property type="entry name" value="HisKA"/>
    <property type="match status" value="1"/>
</dbReference>
<dbReference type="SMART" id="SM00388">
    <property type="entry name" value="HisKA"/>
    <property type="match status" value="1"/>
</dbReference>
<evidence type="ECO:0000256" key="8">
    <source>
        <dbReference type="ARBA" id="ARBA00022989"/>
    </source>
</evidence>
<dbReference type="CDD" id="cd00075">
    <property type="entry name" value="HATPase"/>
    <property type="match status" value="1"/>
</dbReference>
<keyword evidence="5" id="KW-0808">Transferase</keyword>
<keyword evidence="8 11" id="KW-1133">Transmembrane helix</keyword>
<keyword evidence="4" id="KW-0597">Phosphoprotein</keyword>
<dbReference type="PANTHER" id="PTHR45436">
    <property type="entry name" value="SENSOR HISTIDINE KINASE YKOH"/>
    <property type="match status" value="1"/>
</dbReference>
<dbReference type="InterPro" id="IPR003661">
    <property type="entry name" value="HisK_dim/P_dom"/>
</dbReference>
<organism evidence="14 15">
    <name type="scientific">Blastomonas fulva</name>
    <dbReference type="NCBI Taxonomy" id="1550728"/>
    <lineage>
        <taxon>Bacteria</taxon>
        <taxon>Pseudomonadati</taxon>
        <taxon>Pseudomonadota</taxon>
        <taxon>Alphaproteobacteria</taxon>
        <taxon>Sphingomonadales</taxon>
        <taxon>Sphingomonadaceae</taxon>
        <taxon>Blastomonas</taxon>
    </lineage>
</organism>
<feature type="domain" description="Histidine kinase" evidence="12">
    <location>
        <begin position="245"/>
        <end position="439"/>
    </location>
</feature>
<dbReference type="RefSeq" id="WP_117352104.1">
    <property type="nucleotide sequence ID" value="NZ_CP020083.1"/>
</dbReference>
<proteinExistence type="predicted"/>
<dbReference type="InterPro" id="IPR036097">
    <property type="entry name" value="HisK_dim/P_sf"/>
</dbReference>
<name>A0ABN5B886_9SPHN</name>
<evidence type="ECO:0000256" key="9">
    <source>
        <dbReference type="ARBA" id="ARBA00023012"/>
    </source>
</evidence>
<keyword evidence="10 11" id="KW-0472">Membrane</keyword>
<evidence type="ECO:0000256" key="4">
    <source>
        <dbReference type="ARBA" id="ARBA00022553"/>
    </source>
</evidence>
<dbReference type="InterPro" id="IPR036890">
    <property type="entry name" value="HATPase_C_sf"/>
</dbReference>
<dbReference type="InterPro" id="IPR003594">
    <property type="entry name" value="HATPase_dom"/>
</dbReference>
<reference evidence="14 15" key="1">
    <citation type="submission" date="2017-03" db="EMBL/GenBank/DDBJ databases">
        <title>Complete genome sequence of Blastomonas fulva degrading microcsystin LR.</title>
        <authorList>
            <person name="Lee H.-g."/>
            <person name="Jin L."/>
            <person name="oh H.-M."/>
        </authorList>
    </citation>
    <scope>NUCLEOTIDE SEQUENCE [LARGE SCALE GENOMIC DNA]</scope>
    <source>
        <strain evidence="14 15">T2</strain>
    </source>
</reference>
<evidence type="ECO:0000256" key="10">
    <source>
        <dbReference type="ARBA" id="ARBA00023136"/>
    </source>
</evidence>
<dbReference type="InterPro" id="IPR004358">
    <property type="entry name" value="Sig_transdc_His_kin-like_C"/>
</dbReference>
<evidence type="ECO:0000313" key="15">
    <source>
        <dbReference type="Proteomes" id="UP000258016"/>
    </source>
</evidence>
<comment type="subcellular location">
    <subcellularLocation>
        <location evidence="2">Membrane</location>
        <topology evidence="2">Multi-pass membrane protein</topology>
    </subcellularLocation>
</comment>
<protein>
    <recommendedName>
        <fullName evidence="3">histidine kinase</fullName>
        <ecNumber evidence="3">2.7.13.3</ecNumber>
    </recommendedName>
</protein>
<evidence type="ECO:0000256" key="7">
    <source>
        <dbReference type="ARBA" id="ARBA00022777"/>
    </source>
</evidence>
<dbReference type="Pfam" id="PF00512">
    <property type="entry name" value="HisKA"/>
    <property type="match status" value="1"/>
</dbReference>
<evidence type="ECO:0000256" key="5">
    <source>
        <dbReference type="ARBA" id="ARBA00022679"/>
    </source>
</evidence>
<dbReference type="PROSITE" id="PS50885">
    <property type="entry name" value="HAMP"/>
    <property type="match status" value="1"/>
</dbReference>
<evidence type="ECO:0000313" key="14">
    <source>
        <dbReference type="EMBL" id="ASR51422.1"/>
    </source>
</evidence>
<accession>A0ABN5B886</accession>
<dbReference type="GeneID" id="303485525"/>
<dbReference type="InterPro" id="IPR005467">
    <property type="entry name" value="His_kinase_dom"/>
</dbReference>
<dbReference type="Proteomes" id="UP000258016">
    <property type="component" value="Chromosome"/>
</dbReference>